<feature type="domain" description="2Fe-2S ferredoxin-type" evidence="7">
    <location>
        <begin position="2"/>
        <end position="108"/>
    </location>
</feature>
<evidence type="ECO:0000256" key="4">
    <source>
        <dbReference type="ARBA" id="ARBA00023004"/>
    </source>
</evidence>
<dbReference type="InterPro" id="IPR001055">
    <property type="entry name" value="Adrenodoxin-like"/>
</dbReference>
<sequence length="109" mass="11844">MPTITFHQPDGASQVLELDKPERIMQAAVKNSVPGIVGECGGQAMCATCHVYVREDYLGALPEIGEDEEEMLEVTASERDPERSRLGCQIEVGSDGLEAIEVDVPEEQV</sequence>
<name>A0ABV0IG18_9MICC</name>
<gene>
    <name evidence="8" type="ORF">ABDK96_05410</name>
</gene>
<protein>
    <submittedName>
        <fullName evidence="8">2Fe-2S iron-sulfur cluster-binding protein</fullName>
    </submittedName>
</protein>
<dbReference type="Pfam" id="PF00111">
    <property type="entry name" value="Fer2"/>
    <property type="match status" value="1"/>
</dbReference>
<organism evidence="8 9">
    <name type="scientific">Citricoccus nitrophenolicus</name>
    <dbReference type="NCBI Taxonomy" id="863575"/>
    <lineage>
        <taxon>Bacteria</taxon>
        <taxon>Bacillati</taxon>
        <taxon>Actinomycetota</taxon>
        <taxon>Actinomycetes</taxon>
        <taxon>Micrococcales</taxon>
        <taxon>Micrococcaceae</taxon>
        <taxon>Citricoccus</taxon>
    </lineage>
</organism>
<evidence type="ECO:0000256" key="5">
    <source>
        <dbReference type="ARBA" id="ARBA00023014"/>
    </source>
</evidence>
<comment type="cofactor">
    <cofactor evidence="6">
        <name>[2Fe-2S] cluster</name>
        <dbReference type="ChEBI" id="CHEBI:190135"/>
    </cofactor>
</comment>
<keyword evidence="4" id="KW-0408">Iron</keyword>
<dbReference type="InterPro" id="IPR018298">
    <property type="entry name" value="Adrenodoxin_Fe-S_BS"/>
</dbReference>
<dbReference type="InterPro" id="IPR036010">
    <property type="entry name" value="2Fe-2S_ferredoxin-like_sf"/>
</dbReference>
<keyword evidence="3" id="KW-0479">Metal-binding</keyword>
<keyword evidence="9" id="KW-1185">Reference proteome</keyword>
<comment type="similarity">
    <text evidence="1">Belongs to the adrenodoxin/putidaredoxin family.</text>
</comment>
<evidence type="ECO:0000313" key="9">
    <source>
        <dbReference type="Proteomes" id="UP001484097"/>
    </source>
</evidence>
<reference evidence="8 9" key="1">
    <citation type="submission" date="2024-05" db="EMBL/GenBank/DDBJ databases">
        <authorList>
            <person name="Yi C."/>
        </authorList>
    </citation>
    <scope>NUCLEOTIDE SEQUENCE [LARGE SCALE GENOMIC DNA]</scope>
    <source>
        <strain evidence="8 9">XS13</strain>
    </source>
</reference>
<dbReference type="CDD" id="cd00207">
    <property type="entry name" value="fer2"/>
    <property type="match status" value="1"/>
</dbReference>
<dbReference type="PANTHER" id="PTHR23426:SF65">
    <property type="entry name" value="FERREDOXIN-2, MITOCHONDRIAL"/>
    <property type="match status" value="1"/>
</dbReference>
<dbReference type="Proteomes" id="UP001484097">
    <property type="component" value="Unassembled WGS sequence"/>
</dbReference>
<comment type="caution">
    <text evidence="8">The sequence shown here is derived from an EMBL/GenBank/DDBJ whole genome shotgun (WGS) entry which is preliminary data.</text>
</comment>
<evidence type="ECO:0000259" key="7">
    <source>
        <dbReference type="PROSITE" id="PS51085"/>
    </source>
</evidence>
<dbReference type="InterPro" id="IPR001041">
    <property type="entry name" value="2Fe-2S_ferredoxin-type"/>
</dbReference>
<dbReference type="Gene3D" id="3.10.20.30">
    <property type="match status" value="1"/>
</dbReference>
<evidence type="ECO:0000256" key="3">
    <source>
        <dbReference type="ARBA" id="ARBA00022723"/>
    </source>
</evidence>
<dbReference type="InterPro" id="IPR012675">
    <property type="entry name" value="Beta-grasp_dom_sf"/>
</dbReference>
<dbReference type="PANTHER" id="PTHR23426">
    <property type="entry name" value="FERREDOXIN/ADRENODOXIN"/>
    <property type="match status" value="1"/>
</dbReference>
<evidence type="ECO:0000313" key="8">
    <source>
        <dbReference type="EMBL" id="MEO9247110.1"/>
    </source>
</evidence>
<evidence type="ECO:0000256" key="6">
    <source>
        <dbReference type="ARBA" id="ARBA00034078"/>
    </source>
</evidence>
<dbReference type="SUPFAM" id="SSF54292">
    <property type="entry name" value="2Fe-2S ferredoxin-like"/>
    <property type="match status" value="1"/>
</dbReference>
<dbReference type="PROSITE" id="PS00814">
    <property type="entry name" value="ADX"/>
    <property type="match status" value="1"/>
</dbReference>
<accession>A0ABV0IG18</accession>
<proteinExistence type="inferred from homology"/>
<evidence type="ECO:0000256" key="1">
    <source>
        <dbReference type="ARBA" id="ARBA00010914"/>
    </source>
</evidence>
<evidence type="ECO:0000256" key="2">
    <source>
        <dbReference type="ARBA" id="ARBA00022714"/>
    </source>
</evidence>
<keyword evidence="2" id="KW-0001">2Fe-2S</keyword>
<dbReference type="PROSITE" id="PS51085">
    <property type="entry name" value="2FE2S_FER_2"/>
    <property type="match status" value="1"/>
</dbReference>
<dbReference type="EMBL" id="JBDXMX010000002">
    <property type="protein sequence ID" value="MEO9247110.1"/>
    <property type="molecule type" value="Genomic_DNA"/>
</dbReference>
<keyword evidence="5" id="KW-0411">Iron-sulfur</keyword>
<dbReference type="RefSeq" id="WP_347919519.1">
    <property type="nucleotide sequence ID" value="NZ_JBDXMX010000002.1"/>
</dbReference>